<name>A0A5P1FQ83_ASPOF</name>
<dbReference type="AlphaFoldDB" id="A0A5P1FQ83"/>
<dbReference type="EMBL" id="CM007381">
    <property type="protein sequence ID" value="ONK79883.1"/>
    <property type="molecule type" value="Genomic_DNA"/>
</dbReference>
<gene>
    <name evidence="2" type="ORF">A4U43_C01F11380</name>
</gene>
<accession>A0A5P1FQ83</accession>
<dbReference type="Gramene" id="ONK79883">
    <property type="protein sequence ID" value="ONK79883"/>
    <property type="gene ID" value="A4U43_C01F11380"/>
</dbReference>
<feature type="region of interest" description="Disordered" evidence="1">
    <location>
        <begin position="1"/>
        <end position="32"/>
    </location>
</feature>
<protein>
    <submittedName>
        <fullName evidence="2">Uncharacterized protein</fullName>
    </submittedName>
</protein>
<sequence>MSRAIGTRTRTGGEGWEGAGRGELTGTCGRDGGRGVRCRISRVSRGREGVIESGKADGACRVVDVMLGAWGGPATLTLGAVASGFLRRRRSLFAKNVLLLVEGRVSARGVNMARAFPGSDTRSRRL</sequence>
<reference evidence="3" key="1">
    <citation type="journal article" date="2017" name="Nat. Commun.">
        <title>The asparagus genome sheds light on the origin and evolution of a young Y chromosome.</title>
        <authorList>
            <person name="Harkess A."/>
            <person name="Zhou J."/>
            <person name="Xu C."/>
            <person name="Bowers J.E."/>
            <person name="Van der Hulst R."/>
            <person name="Ayyampalayam S."/>
            <person name="Mercati F."/>
            <person name="Riccardi P."/>
            <person name="McKain M.R."/>
            <person name="Kakrana A."/>
            <person name="Tang H."/>
            <person name="Ray J."/>
            <person name="Groenendijk J."/>
            <person name="Arikit S."/>
            <person name="Mathioni S.M."/>
            <person name="Nakano M."/>
            <person name="Shan H."/>
            <person name="Telgmann-Rauber A."/>
            <person name="Kanno A."/>
            <person name="Yue Z."/>
            <person name="Chen H."/>
            <person name="Li W."/>
            <person name="Chen Y."/>
            <person name="Xu X."/>
            <person name="Zhang Y."/>
            <person name="Luo S."/>
            <person name="Chen H."/>
            <person name="Gao J."/>
            <person name="Mao Z."/>
            <person name="Pires J.C."/>
            <person name="Luo M."/>
            <person name="Kudrna D."/>
            <person name="Wing R.A."/>
            <person name="Meyers B.C."/>
            <person name="Yi K."/>
            <person name="Kong H."/>
            <person name="Lavrijsen P."/>
            <person name="Sunseri F."/>
            <person name="Falavigna A."/>
            <person name="Ye Y."/>
            <person name="Leebens-Mack J.H."/>
            <person name="Chen G."/>
        </authorList>
    </citation>
    <scope>NUCLEOTIDE SEQUENCE [LARGE SCALE GENOMIC DNA]</scope>
    <source>
        <strain evidence="3">cv. DH0086</strain>
    </source>
</reference>
<feature type="compositionally biased region" description="Gly residues" evidence="1">
    <location>
        <begin position="12"/>
        <end position="23"/>
    </location>
</feature>
<proteinExistence type="predicted"/>
<evidence type="ECO:0000313" key="2">
    <source>
        <dbReference type="EMBL" id="ONK79883.1"/>
    </source>
</evidence>
<organism evidence="2 3">
    <name type="scientific">Asparagus officinalis</name>
    <name type="common">Garden asparagus</name>
    <dbReference type="NCBI Taxonomy" id="4686"/>
    <lineage>
        <taxon>Eukaryota</taxon>
        <taxon>Viridiplantae</taxon>
        <taxon>Streptophyta</taxon>
        <taxon>Embryophyta</taxon>
        <taxon>Tracheophyta</taxon>
        <taxon>Spermatophyta</taxon>
        <taxon>Magnoliopsida</taxon>
        <taxon>Liliopsida</taxon>
        <taxon>Asparagales</taxon>
        <taxon>Asparagaceae</taxon>
        <taxon>Asparagoideae</taxon>
        <taxon>Asparagus</taxon>
    </lineage>
</organism>
<evidence type="ECO:0000256" key="1">
    <source>
        <dbReference type="SAM" id="MobiDB-lite"/>
    </source>
</evidence>
<feature type="compositionally biased region" description="Low complexity" evidence="1">
    <location>
        <begin position="1"/>
        <end position="10"/>
    </location>
</feature>
<keyword evidence="3" id="KW-1185">Reference proteome</keyword>
<evidence type="ECO:0000313" key="3">
    <source>
        <dbReference type="Proteomes" id="UP000243459"/>
    </source>
</evidence>
<dbReference type="Proteomes" id="UP000243459">
    <property type="component" value="Chromosome 1"/>
</dbReference>